<evidence type="ECO:0000256" key="3">
    <source>
        <dbReference type="ARBA" id="ARBA00022833"/>
    </source>
</evidence>
<evidence type="ECO:0000256" key="4">
    <source>
        <dbReference type="ARBA" id="ARBA00023125"/>
    </source>
</evidence>
<evidence type="ECO:0000256" key="5">
    <source>
        <dbReference type="SAM" id="MobiDB-lite"/>
    </source>
</evidence>
<dbReference type="Pfam" id="PF05485">
    <property type="entry name" value="THAP"/>
    <property type="match status" value="1"/>
</dbReference>
<evidence type="ECO:0000313" key="8">
    <source>
        <dbReference type="EnsemblMetazoa" id="CapteP188716"/>
    </source>
</evidence>
<feature type="region of interest" description="Disordered" evidence="5">
    <location>
        <begin position="763"/>
        <end position="791"/>
    </location>
</feature>
<feature type="compositionally biased region" description="Basic and acidic residues" evidence="5">
    <location>
        <begin position="766"/>
        <end position="780"/>
    </location>
</feature>
<reference evidence="8" key="3">
    <citation type="submission" date="2015-06" db="UniProtKB">
        <authorList>
            <consortium name="EnsemblMetazoa"/>
        </authorList>
    </citation>
    <scope>IDENTIFICATION</scope>
</reference>
<evidence type="ECO:0000256" key="1">
    <source>
        <dbReference type="ARBA" id="ARBA00022723"/>
    </source>
</evidence>
<dbReference type="AlphaFoldDB" id="R7TBY3"/>
<sequence length="883" mass="100224">MVILSRPHDEFRKELLTKAKGHPVSKVLERDREYQAMSECMKVTLRRRKVLQDQENSIVLVKCLNHAKTSDPKTGKQVKMHKFPDPHGDRSRCLQWLAYLRSDHLNIDNIKNAKVCSCHFELKAYNWRRWWLAGCIAGFSMKRTGLPLPARSSATLLLQLYALVWRQSQSSIPTLTSSTACAVPTSTQCREEDIVPYELDSTEEMVTTVRAMKANPAYKKRMNRETQFSWSGMVQDVEATMPFLMGILKAAMPSAQELCGEKSRSVKRQLTNAESSDRLNQRLCVIDASIMYSHLRSQNLIQTMCSGLALAERHSLLDLSLEYVVGRTQRTTLLIRLSRLCVRNKLIEMQNAGEFLGSALSSTTCRTSHAWHQTRDQRNKINTWTLKFACHSQVTEETEDDMGSVNVTPASEVPMSMLLPDERCCTDLHDSMVSEVEKILQDHVLWLSAASPPTLETRRYTEELTEKTALINLGVTEANPCTTDGVITVLDELSQWVPRGDKQATPDTMNQMFLAKSATNVGTLYHLKQLYSHRAVKVDVMQCYNHAWDFMKFTTKGYTLLLLMDEVEVKAVSDRPADTPNKEEELAGFGKRLAEPIVDRAFLPFPAAAVTAALQDSGEATVRCCHLDCFTLHLSCASLSKIPHEDWYCSEGCRAAAAQHCRYLYCRCHSRIGEKNSMLECEGQGACRHARWNIRFDVVWNRTGNVKGQLHLNVGVDLINEFQNNQYKGMKINVHKPLTVVFLSPNSRLLTMLPRGIPCGQHRSLRAAERGSDRKPRADLPSKSPAHTKDSTAFREDLCSFPENLFSRVPGRCHRSFPNFSHQMVICDPVKIGAKLSDYAVDMDQWVQNEKNRRTTTGIRHLELRQMHSRDRTSMSSARFTNE</sequence>
<gene>
    <name evidence="7" type="ORF">CAPTEDRAFT_188716</name>
</gene>
<reference evidence="9" key="1">
    <citation type="submission" date="2012-12" db="EMBL/GenBank/DDBJ databases">
        <authorList>
            <person name="Hellsten U."/>
            <person name="Grimwood J."/>
            <person name="Chapman J.A."/>
            <person name="Shapiro H."/>
            <person name="Aerts A."/>
            <person name="Otillar R.P."/>
            <person name="Terry A.Y."/>
            <person name="Boore J.L."/>
            <person name="Simakov O."/>
            <person name="Marletaz F."/>
            <person name="Cho S.-J."/>
            <person name="Edsinger-Gonzales E."/>
            <person name="Havlak P."/>
            <person name="Kuo D.-H."/>
            <person name="Larsson T."/>
            <person name="Lv J."/>
            <person name="Arendt D."/>
            <person name="Savage R."/>
            <person name="Osoegawa K."/>
            <person name="de Jong P."/>
            <person name="Lindberg D.R."/>
            <person name="Seaver E.C."/>
            <person name="Weisblat D.A."/>
            <person name="Putnam N.H."/>
            <person name="Grigoriev I.V."/>
            <person name="Rokhsar D.S."/>
        </authorList>
    </citation>
    <scope>NUCLEOTIDE SEQUENCE</scope>
    <source>
        <strain evidence="9">I ESC-2004</strain>
    </source>
</reference>
<dbReference type="OrthoDB" id="6160157at2759"/>
<keyword evidence="9" id="KW-1185">Reference proteome</keyword>
<evidence type="ECO:0000313" key="7">
    <source>
        <dbReference type="EMBL" id="ELT89002.1"/>
    </source>
</evidence>
<dbReference type="SUPFAM" id="SSF57716">
    <property type="entry name" value="Glucocorticoid receptor-like (DNA-binding domain)"/>
    <property type="match status" value="1"/>
</dbReference>
<dbReference type="EMBL" id="AMQN01003336">
    <property type="status" value="NOT_ANNOTATED_CDS"/>
    <property type="molecule type" value="Genomic_DNA"/>
</dbReference>
<feature type="domain" description="THAP-type" evidence="6">
    <location>
        <begin position="62"/>
        <end position="122"/>
    </location>
</feature>
<evidence type="ECO:0000256" key="2">
    <source>
        <dbReference type="ARBA" id="ARBA00022771"/>
    </source>
</evidence>
<dbReference type="Proteomes" id="UP000014760">
    <property type="component" value="Unassembled WGS sequence"/>
</dbReference>
<dbReference type="InterPro" id="IPR006612">
    <property type="entry name" value="THAP_Znf"/>
</dbReference>
<dbReference type="EnsemblMetazoa" id="CapteT188716">
    <property type="protein sequence ID" value="CapteP188716"/>
    <property type="gene ID" value="CapteG188716"/>
</dbReference>
<protein>
    <recommendedName>
        <fullName evidence="6">THAP-type domain-containing protein</fullName>
    </recommendedName>
</protein>
<proteinExistence type="predicted"/>
<reference evidence="7 9" key="2">
    <citation type="journal article" date="2013" name="Nature">
        <title>Insights into bilaterian evolution from three spiralian genomes.</title>
        <authorList>
            <person name="Simakov O."/>
            <person name="Marletaz F."/>
            <person name="Cho S.J."/>
            <person name="Edsinger-Gonzales E."/>
            <person name="Havlak P."/>
            <person name="Hellsten U."/>
            <person name="Kuo D.H."/>
            <person name="Larsson T."/>
            <person name="Lv J."/>
            <person name="Arendt D."/>
            <person name="Savage R."/>
            <person name="Osoegawa K."/>
            <person name="de Jong P."/>
            <person name="Grimwood J."/>
            <person name="Chapman J.A."/>
            <person name="Shapiro H."/>
            <person name="Aerts A."/>
            <person name="Otillar R.P."/>
            <person name="Terry A.Y."/>
            <person name="Boore J.L."/>
            <person name="Grigoriev I.V."/>
            <person name="Lindberg D.R."/>
            <person name="Seaver E.C."/>
            <person name="Weisblat D.A."/>
            <person name="Putnam N.H."/>
            <person name="Rokhsar D.S."/>
        </authorList>
    </citation>
    <scope>NUCLEOTIDE SEQUENCE</scope>
    <source>
        <strain evidence="7 9">I ESC-2004</strain>
    </source>
</reference>
<keyword evidence="1" id="KW-0479">Metal-binding</keyword>
<organism evidence="7">
    <name type="scientific">Capitella teleta</name>
    <name type="common">Polychaete worm</name>
    <dbReference type="NCBI Taxonomy" id="283909"/>
    <lineage>
        <taxon>Eukaryota</taxon>
        <taxon>Metazoa</taxon>
        <taxon>Spiralia</taxon>
        <taxon>Lophotrochozoa</taxon>
        <taxon>Annelida</taxon>
        <taxon>Polychaeta</taxon>
        <taxon>Sedentaria</taxon>
        <taxon>Scolecida</taxon>
        <taxon>Capitellidae</taxon>
        <taxon>Capitella</taxon>
    </lineage>
</organism>
<keyword evidence="3" id="KW-0862">Zinc</keyword>
<dbReference type="EMBL" id="KB311578">
    <property type="protein sequence ID" value="ELT89002.1"/>
    <property type="molecule type" value="Genomic_DNA"/>
</dbReference>
<keyword evidence="4" id="KW-0238">DNA-binding</keyword>
<evidence type="ECO:0000259" key="6">
    <source>
        <dbReference type="Pfam" id="PF05485"/>
    </source>
</evidence>
<name>R7TBY3_CAPTE</name>
<evidence type="ECO:0000313" key="9">
    <source>
        <dbReference type="Proteomes" id="UP000014760"/>
    </source>
</evidence>
<dbReference type="HOGENOM" id="CLU_326328_0_0_1"/>
<dbReference type="GO" id="GO:0003677">
    <property type="term" value="F:DNA binding"/>
    <property type="evidence" value="ECO:0007669"/>
    <property type="project" value="UniProtKB-KW"/>
</dbReference>
<dbReference type="GO" id="GO:0008270">
    <property type="term" value="F:zinc ion binding"/>
    <property type="evidence" value="ECO:0007669"/>
    <property type="project" value="UniProtKB-KW"/>
</dbReference>
<accession>R7TBY3</accession>
<keyword evidence="2" id="KW-0863">Zinc-finger</keyword>